<dbReference type="KEGG" id="afr:AFE_2376"/>
<evidence type="ECO:0000313" key="1">
    <source>
        <dbReference type="EMBL" id="ACK80657.1"/>
    </source>
</evidence>
<accession>B7J6D9</accession>
<keyword evidence="2" id="KW-1185">Reference proteome</keyword>
<name>B7J6D9_ACIF2</name>
<dbReference type="AlphaFoldDB" id="B7J6D9"/>
<proteinExistence type="predicted"/>
<reference evidence="1 2" key="1">
    <citation type="journal article" date="2008" name="BMC Genomics">
        <title>Acidithiobacillus ferrooxidans metabolism: from genome sequence to industrial applications.</title>
        <authorList>
            <person name="Valdes J."/>
            <person name="Pedroso I."/>
            <person name="Quatrini R."/>
            <person name="Dodson R.J."/>
            <person name="Tettelin H."/>
            <person name="Blake R.II."/>
            <person name="Eisen J.A."/>
            <person name="Holmes D.S."/>
        </authorList>
    </citation>
    <scope>NUCLEOTIDE SEQUENCE [LARGE SCALE GENOMIC DNA]</scope>
    <source>
        <strain evidence="2">ATCC 23270 / DSM 14882 / CIP 104768 / NCIMB 8455</strain>
    </source>
</reference>
<dbReference type="HOGENOM" id="CLU_3057470_0_0_6"/>
<dbReference type="Proteomes" id="UP000001362">
    <property type="component" value="Chromosome"/>
</dbReference>
<dbReference type="EMBL" id="CP001219">
    <property type="protein sequence ID" value="ACK80657.1"/>
    <property type="molecule type" value="Genomic_DNA"/>
</dbReference>
<dbReference type="PaxDb" id="243159-AFE_2376"/>
<protein>
    <submittedName>
        <fullName evidence="1">Uncharacterized protein</fullName>
    </submittedName>
</protein>
<evidence type="ECO:0000313" key="2">
    <source>
        <dbReference type="Proteomes" id="UP000001362"/>
    </source>
</evidence>
<gene>
    <name evidence="1" type="ordered locus">AFE_2376</name>
</gene>
<sequence>MGGQLWQVGEGLARLHAGTSSSIGNSCCISHFLQVLSMASFVGWSAISPVSRP</sequence>
<organism evidence="1 2">
    <name type="scientific">Acidithiobacillus ferrooxidans (strain ATCC 23270 / DSM 14882 / CIP 104768 / NCIMB 8455)</name>
    <name type="common">Ferrobacillus ferrooxidans (strain ATCC 23270)</name>
    <dbReference type="NCBI Taxonomy" id="243159"/>
    <lineage>
        <taxon>Bacteria</taxon>
        <taxon>Pseudomonadati</taxon>
        <taxon>Pseudomonadota</taxon>
        <taxon>Acidithiobacillia</taxon>
        <taxon>Acidithiobacillales</taxon>
        <taxon>Acidithiobacillaceae</taxon>
        <taxon>Acidithiobacillus</taxon>
    </lineage>
</organism>